<name>A0AAW8RG66_CARDV</name>
<dbReference type="Proteomes" id="UP001249945">
    <property type="component" value="Unassembled WGS sequence"/>
</dbReference>
<comment type="caution">
    <text evidence="1">The sequence shown here is derived from an EMBL/GenBank/DDBJ whole genome shotgun (WGS) entry which is preliminary data.</text>
</comment>
<sequence length="250" mass="29641">MKLNPFIYWKKENNLYCFFEKFSKSPSFFKISAKKIETIEDILNNLVLVEMVSKKINYAFAIKDNQEVLYCKFLDCVINSEEFINKYILAKFILTKLKQSKFEIINYSNEFNSERLNETVVGFNGNEFLLEVFLGENQKYNNTPAGLNNKKGIKMNFSFQKDQLYQAGPFIELEKNGNYYFNLENYPKKIIKTIEKQTDFFNRDVSEVIIDFMVTGIMDYFSDYIAKESPLFNRSFIIDENNVHLTERFI</sequence>
<dbReference type="RefSeq" id="WP_311780914.1">
    <property type="nucleotide sequence ID" value="NZ_JALRMR010000017.1"/>
</dbReference>
<dbReference type="EMBL" id="JALRMR010000017">
    <property type="protein sequence ID" value="MDT1975178.1"/>
    <property type="molecule type" value="Genomic_DNA"/>
</dbReference>
<evidence type="ECO:0000313" key="1">
    <source>
        <dbReference type="EMBL" id="MDT1975178.1"/>
    </source>
</evidence>
<reference evidence="1" key="1">
    <citation type="submission" date="2022-04" db="EMBL/GenBank/DDBJ databases">
        <title>Draft genome sequences of lactic acid bacteria (LAB) strains involved in meat spoilage.</title>
        <authorList>
            <person name="Palevich N."/>
        </authorList>
    </citation>
    <scope>NUCLEOTIDE SEQUENCE</scope>
    <source>
        <strain evidence="1">9-14</strain>
    </source>
</reference>
<dbReference type="AlphaFoldDB" id="A0AAW8RG66"/>
<evidence type="ECO:0000313" key="2">
    <source>
        <dbReference type="Proteomes" id="UP001249945"/>
    </source>
</evidence>
<protein>
    <submittedName>
        <fullName evidence="1">Uncharacterized protein</fullName>
    </submittedName>
</protein>
<proteinExistence type="predicted"/>
<accession>A0AAW8RG66</accession>
<organism evidence="1 2">
    <name type="scientific">Carnobacterium divergens</name>
    <name type="common">Lactobacillus divergens</name>
    <dbReference type="NCBI Taxonomy" id="2748"/>
    <lineage>
        <taxon>Bacteria</taxon>
        <taxon>Bacillati</taxon>
        <taxon>Bacillota</taxon>
        <taxon>Bacilli</taxon>
        <taxon>Lactobacillales</taxon>
        <taxon>Carnobacteriaceae</taxon>
        <taxon>Carnobacterium</taxon>
    </lineage>
</organism>
<gene>
    <name evidence="1" type="ORF">MX635_12290</name>
</gene>